<dbReference type="EMBL" id="JAAVMX010000003">
    <property type="protein sequence ID" value="KAF4511655.1"/>
    <property type="molecule type" value="Genomic_DNA"/>
</dbReference>
<accession>A0A8H4V8L2</accession>
<dbReference type="Proteomes" id="UP000557566">
    <property type="component" value="Unassembled WGS sequence"/>
</dbReference>
<comment type="caution">
    <text evidence="1">The sequence shown here is derived from an EMBL/GenBank/DDBJ whole genome shotgun (WGS) entry which is preliminary data.</text>
</comment>
<reference evidence="1 2" key="1">
    <citation type="journal article" date="2020" name="Genome Biol. Evol.">
        <title>A new high-quality draft genome assembly of the Chinese cordyceps Ophiocordyceps sinensis.</title>
        <authorList>
            <person name="Shu R."/>
            <person name="Zhang J."/>
            <person name="Meng Q."/>
            <person name="Zhang H."/>
            <person name="Zhou G."/>
            <person name="Li M."/>
            <person name="Wu P."/>
            <person name="Zhao Y."/>
            <person name="Chen C."/>
            <person name="Qin Q."/>
        </authorList>
    </citation>
    <scope>NUCLEOTIDE SEQUENCE [LARGE SCALE GENOMIC DNA]</scope>
    <source>
        <strain evidence="1 2">IOZ07</strain>
    </source>
</reference>
<dbReference type="AlphaFoldDB" id="A0A8H4V8L2"/>
<evidence type="ECO:0000313" key="1">
    <source>
        <dbReference type="EMBL" id="KAF4511655.1"/>
    </source>
</evidence>
<gene>
    <name evidence="1" type="ORF">G6O67_003430</name>
</gene>
<keyword evidence="2" id="KW-1185">Reference proteome</keyword>
<sequence>MAACCDKAMAEYGDGDMKGLEAIWRVTIVNKLTQDLSSRLSAETDSRKWKSTLVTTDSTHLSPVITAKGQSQCSPHTPRCSGDVSRQECLFILATLFLSRRYSRRKVAMATAKKVVSDSEDDVMSPSVRAAGLPSVKEIVPVQLVCS</sequence>
<organism evidence="1 2">
    <name type="scientific">Ophiocordyceps sinensis</name>
    <dbReference type="NCBI Taxonomy" id="72228"/>
    <lineage>
        <taxon>Eukaryota</taxon>
        <taxon>Fungi</taxon>
        <taxon>Dikarya</taxon>
        <taxon>Ascomycota</taxon>
        <taxon>Pezizomycotina</taxon>
        <taxon>Sordariomycetes</taxon>
        <taxon>Hypocreomycetidae</taxon>
        <taxon>Hypocreales</taxon>
        <taxon>Ophiocordycipitaceae</taxon>
        <taxon>Ophiocordyceps</taxon>
    </lineage>
</organism>
<evidence type="ECO:0000313" key="2">
    <source>
        <dbReference type="Proteomes" id="UP000557566"/>
    </source>
</evidence>
<name>A0A8H4V8L2_9HYPO</name>
<proteinExistence type="predicted"/>
<protein>
    <submittedName>
        <fullName evidence="1">Uncharacterized protein</fullName>
    </submittedName>
</protein>